<organism evidence="1 2">
    <name type="scientific">Comamonas testosteroni</name>
    <name type="common">Pseudomonas testosteroni</name>
    <dbReference type="NCBI Taxonomy" id="285"/>
    <lineage>
        <taxon>Bacteria</taxon>
        <taxon>Pseudomonadati</taxon>
        <taxon>Pseudomonadota</taxon>
        <taxon>Betaproteobacteria</taxon>
        <taxon>Burkholderiales</taxon>
        <taxon>Comamonadaceae</taxon>
        <taxon>Comamonas</taxon>
    </lineage>
</organism>
<comment type="caution">
    <text evidence="1">The sequence shown here is derived from an EMBL/GenBank/DDBJ whole genome shotgun (WGS) entry which is preliminary data.</text>
</comment>
<evidence type="ECO:0000313" key="2">
    <source>
        <dbReference type="Proteomes" id="UP000029553"/>
    </source>
</evidence>
<proteinExistence type="predicted"/>
<dbReference type="Proteomes" id="UP000029553">
    <property type="component" value="Unassembled WGS sequence"/>
</dbReference>
<name>A0A096H644_COMTE</name>
<reference evidence="1 2" key="1">
    <citation type="submission" date="2013-09" db="EMBL/GenBank/DDBJ databases">
        <title>High correlation between genotypes and phenotypes of environmental bacteria Comamonas testosteroni strains.</title>
        <authorList>
            <person name="Liu L."/>
            <person name="Zhu W."/>
            <person name="Xia X."/>
            <person name="Xu B."/>
            <person name="Luo M."/>
            <person name="Wang G."/>
        </authorList>
    </citation>
    <scope>NUCLEOTIDE SEQUENCE [LARGE SCALE GENOMIC DNA]</scope>
    <source>
        <strain evidence="1 2">JL40</strain>
    </source>
</reference>
<gene>
    <name evidence="1" type="ORF">P353_27365</name>
</gene>
<dbReference type="RefSeq" id="WP_034376136.1">
    <property type="nucleotide sequence ID" value="NZ_AWOR01000099.1"/>
</dbReference>
<dbReference type="AlphaFoldDB" id="A0A096H644"/>
<sequence>MEAMAMTEHQANDLRVLAAAAEKDGQHIYTHWRDSNASKANEAWHKAASPELVIGLLDRIAELEALEKRQSHSRDCQRPECISHGCFSHCMKDCK</sequence>
<protein>
    <submittedName>
        <fullName evidence="1">Uncharacterized protein</fullName>
    </submittedName>
</protein>
<evidence type="ECO:0000313" key="1">
    <source>
        <dbReference type="EMBL" id="KGH24262.1"/>
    </source>
</evidence>
<dbReference type="EMBL" id="AWOR01000099">
    <property type="protein sequence ID" value="KGH24262.1"/>
    <property type="molecule type" value="Genomic_DNA"/>
</dbReference>
<accession>A0A096H644</accession>